<reference evidence="11" key="1">
    <citation type="submission" date="2013-04" db="EMBL/GenBank/DDBJ databases">
        <authorList>
            <person name="Qu J."/>
            <person name="Murali S.C."/>
            <person name="Bandaranaike D."/>
            <person name="Bellair M."/>
            <person name="Blankenburg K."/>
            <person name="Chao H."/>
            <person name="Dinh H."/>
            <person name="Doddapaneni H."/>
            <person name="Downs B."/>
            <person name="Dugan-Rocha S."/>
            <person name="Elkadiri S."/>
            <person name="Gnanaolivu R.D."/>
            <person name="Hernandez B."/>
            <person name="Javaid M."/>
            <person name="Jayaseelan J.C."/>
            <person name="Lee S."/>
            <person name="Li M."/>
            <person name="Ming W."/>
            <person name="Munidasa M."/>
            <person name="Muniz J."/>
            <person name="Nguyen L."/>
            <person name="Ongeri F."/>
            <person name="Osuji N."/>
            <person name="Pu L.-L."/>
            <person name="Puazo M."/>
            <person name="Qu C."/>
            <person name="Quiroz J."/>
            <person name="Raj R."/>
            <person name="Weissenberger G."/>
            <person name="Xin Y."/>
            <person name="Zou X."/>
            <person name="Han Y."/>
            <person name="Richards S."/>
            <person name="Worley K."/>
            <person name="Muzny D."/>
            <person name="Gibbs R."/>
        </authorList>
    </citation>
    <scope>NUCLEOTIDE SEQUENCE</scope>
    <source>
        <strain evidence="11">Sampled in the wild</strain>
    </source>
</reference>
<evidence type="ECO:0000256" key="5">
    <source>
        <dbReference type="ARBA" id="ARBA00022989"/>
    </source>
</evidence>
<accession>A0A8K0JUD9</accession>
<keyword evidence="3" id="KW-1003">Cell membrane</keyword>
<organism evidence="11 12">
    <name type="scientific">Ladona fulva</name>
    <name type="common">Scarce chaser dragonfly</name>
    <name type="synonym">Libellula fulva</name>
    <dbReference type="NCBI Taxonomy" id="123851"/>
    <lineage>
        <taxon>Eukaryota</taxon>
        <taxon>Metazoa</taxon>
        <taxon>Ecdysozoa</taxon>
        <taxon>Arthropoda</taxon>
        <taxon>Hexapoda</taxon>
        <taxon>Insecta</taxon>
        <taxon>Pterygota</taxon>
        <taxon>Palaeoptera</taxon>
        <taxon>Odonata</taxon>
        <taxon>Epiprocta</taxon>
        <taxon>Anisoptera</taxon>
        <taxon>Libelluloidea</taxon>
        <taxon>Libellulidae</taxon>
        <taxon>Ladona</taxon>
    </lineage>
</organism>
<feature type="domain" description="Concentrative nucleoside transporter N-terminal" evidence="8">
    <location>
        <begin position="26"/>
        <end position="98"/>
    </location>
</feature>
<dbReference type="OrthoDB" id="6075923at2759"/>
<feature type="transmembrane region" description="Helical" evidence="7">
    <location>
        <begin position="45"/>
        <end position="63"/>
    </location>
</feature>
<evidence type="ECO:0000313" key="12">
    <source>
        <dbReference type="Proteomes" id="UP000792457"/>
    </source>
</evidence>
<feature type="transmembrane region" description="Helical" evidence="7">
    <location>
        <begin position="279"/>
        <end position="304"/>
    </location>
</feature>
<feature type="domain" description="Concentrative nucleoside transporter C-terminal" evidence="9">
    <location>
        <begin position="211"/>
        <end position="417"/>
    </location>
</feature>
<reference evidence="11" key="2">
    <citation type="submission" date="2017-10" db="EMBL/GenBank/DDBJ databases">
        <title>Ladona fulva Genome sequencing and assembly.</title>
        <authorList>
            <person name="Murali S."/>
            <person name="Richards S."/>
            <person name="Bandaranaike D."/>
            <person name="Bellair M."/>
            <person name="Blankenburg K."/>
            <person name="Chao H."/>
            <person name="Dinh H."/>
            <person name="Doddapaneni H."/>
            <person name="Dugan-Rocha S."/>
            <person name="Elkadiri S."/>
            <person name="Gnanaolivu R."/>
            <person name="Hernandez B."/>
            <person name="Skinner E."/>
            <person name="Javaid M."/>
            <person name="Lee S."/>
            <person name="Li M."/>
            <person name="Ming W."/>
            <person name="Munidasa M."/>
            <person name="Muniz J."/>
            <person name="Nguyen L."/>
            <person name="Hughes D."/>
            <person name="Osuji N."/>
            <person name="Pu L.-L."/>
            <person name="Puazo M."/>
            <person name="Qu C."/>
            <person name="Quiroz J."/>
            <person name="Raj R."/>
            <person name="Weissenberger G."/>
            <person name="Xin Y."/>
            <person name="Zou X."/>
            <person name="Han Y."/>
            <person name="Worley K."/>
            <person name="Muzny D."/>
            <person name="Gibbs R."/>
        </authorList>
    </citation>
    <scope>NUCLEOTIDE SEQUENCE</scope>
    <source>
        <strain evidence="11">Sampled in the wild</strain>
    </source>
</reference>
<keyword evidence="5 7" id="KW-1133">Transmembrane helix</keyword>
<feature type="transmembrane region" description="Helical" evidence="7">
    <location>
        <begin position="84"/>
        <end position="102"/>
    </location>
</feature>
<dbReference type="Pfam" id="PF07662">
    <property type="entry name" value="Nucleos_tra2_C"/>
    <property type="match status" value="1"/>
</dbReference>
<comment type="caution">
    <text evidence="7">Lacks conserved residue(s) required for the propagation of feature annotation.</text>
</comment>
<evidence type="ECO:0000256" key="6">
    <source>
        <dbReference type="ARBA" id="ARBA00023136"/>
    </source>
</evidence>
<evidence type="ECO:0000256" key="7">
    <source>
        <dbReference type="RuleBase" id="RU362018"/>
    </source>
</evidence>
<evidence type="ECO:0000313" key="11">
    <source>
        <dbReference type="EMBL" id="KAG8222826.1"/>
    </source>
</evidence>
<comment type="subcellular location">
    <subcellularLocation>
        <location evidence="1">Cell membrane</location>
        <topology evidence="1">Multi-pass membrane protein</topology>
    </subcellularLocation>
</comment>
<dbReference type="AlphaFoldDB" id="A0A8K0JUD9"/>
<dbReference type="PANTHER" id="PTHR10590:SF4">
    <property type="entry name" value="SOLUTE CARRIER FAMILY 28 MEMBER 3"/>
    <property type="match status" value="1"/>
</dbReference>
<feature type="transmembrane region" description="Helical" evidence="7">
    <location>
        <begin position="186"/>
        <end position="205"/>
    </location>
</feature>
<evidence type="ECO:0000256" key="4">
    <source>
        <dbReference type="ARBA" id="ARBA00022692"/>
    </source>
</evidence>
<keyword evidence="7" id="KW-0813">Transport</keyword>
<comment type="caution">
    <text evidence="11">The sequence shown here is derived from an EMBL/GenBank/DDBJ whole genome shotgun (WGS) entry which is preliminary data.</text>
</comment>
<comment type="similarity">
    <text evidence="2 7">Belongs to the concentrative nucleoside transporter (CNT) (TC 2.A.41) family.</text>
</comment>
<proteinExistence type="inferred from homology"/>
<protein>
    <recommendedName>
        <fullName evidence="7">Sodium/nucleoside cotransporter</fullName>
    </recommendedName>
</protein>
<dbReference type="NCBIfam" id="TIGR00804">
    <property type="entry name" value="nupC"/>
    <property type="match status" value="1"/>
</dbReference>
<feature type="transmembrane region" description="Helical" evidence="7">
    <location>
        <begin position="108"/>
        <end position="128"/>
    </location>
</feature>
<evidence type="ECO:0000259" key="10">
    <source>
        <dbReference type="Pfam" id="PF07670"/>
    </source>
</evidence>
<feature type="transmembrane region" description="Helical" evidence="7">
    <location>
        <begin position="22"/>
        <end position="39"/>
    </location>
</feature>
<dbReference type="EMBL" id="KZ308144">
    <property type="protein sequence ID" value="KAG8222826.1"/>
    <property type="molecule type" value="Genomic_DNA"/>
</dbReference>
<dbReference type="GO" id="GO:0005886">
    <property type="term" value="C:plasma membrane"/>
    <property type="evidence" value="ECO:0007669"/>
    <property type="project" value="UniProtKB-SubCell"/>
</dbReference>
<dbReference type="Pfam" id="PF07670">
    <property type="entry name" value="Gate"/>
    <property type="match status" value="1"/>
</dbReference>
<dbReference type="GO" id="GO:0005415">
    <property type="term" value="F:nucleoside:sodium symporter activity"/>
    <property type="evidence" value="ECO:0007669"/>
    <property type="project" value="TreeGrafter"/>
</dbReference>
<sequence length="417" mass="44874">MVPIAAIITFILIDANGNQRRMTSLLGVIVFIMFGFVFSKYPSQVNWRTVVSGIVLQYIFALLSIRWETGRNILQCIGDKITQFLEFAYVGAAMVYGDFIVYDKAVFAFKVLSAIYFFGFIISMLYYYGAMQWVIIKIGTALQFVMGTTACESINTSSSVFIGMTEAPLLIKPYIALLTKSEMHSIMTGCLSTVAGTVMAAYISFGISPAHLITASIMSAPAALCYSKLLYPETEKSKTASQNITMDKGSESNVLDAAASGAISAIELIAGIIANLVAFVSFIAFLNAIVSWFGGLVGVGYISFEWILGKVFIPLAWLLGVAPDECEEVALLMGLKTIVNEFVAYQKLSGLMKAGKLTKRASTLATYALCGFSNPGSVGILVGSLSAMAPDRKSTITEVALRSFVGGCITCFLTACV</sequence>
<dbReference type="InterPro" id="IPR002668">
    <property type="entry name" value="CNT_N_dom"/>
</dbReference>
<dbReference type="InterPro" id="IPR011657">
    <property type="entry name" value="CNT_C_dom"/>
</dbReference>
<dbReference type="InterPro" id="IPR011642">
    <property type="entry name" value="Gate_dom"/>
</dbReference>
<feature type="non-terminal residue" evidence="11">
    <location>
        <position position="1"/>
    </location>
</feature>
<feature type="domain" description="Nucleoside transporter/FeoB GTPase Gate" evidence="10">
    <location>
        <begin position="108"/>
        <end position="206"/>
    </location>
</feature>
<dbReference type="Pfam" id="PF01773">
    <property type="entry name" value="Nucleos_tra2_N"/>
    <property type="match status" value="1"/>
</dbReference>
<gene>
    <name evidence="11" type="ORF">J437_LFUL005032</name>
</gene>
<evidence type="ECO:0000259" key="8">
    <source>
        <dbReference type="Pfam" id="PF01773"/>
    </source>
</evidence>
<evidence type="ECO:0000256" key="1">
    <source>
        <dbReference type="ARBA" id="ARBA00004651"/>
    </source>
</evidence>
<evidence type="ECO:0000259" key="9">
    <source>
        <dbReference type="Pfam" id="PF07662"/>
    </source>
</evidence>
<evidence type="ECO:0000256" key="3">
    <source>
        <dbReference type="ARBA" id="ARBA00022475"/>
    </source>
</evidence>
<evidence type="ECO:0000256" key="2">
    <source>
        <dbReference type="ARBA" id="ARBA00009033"/>
    </source>
</evidence>
<dbReference type="InterPro" id="IPR018270">
    <property type="entry name" value="C_nuclsd_transpt_met_bac"/>
</dbReference>
<keyword evidence="12" id="KW-1185">Reference proteome</keyword>
<dbReference type="PANTHER" id="PTHR10590">
    <property type="entry name" value="SODIUM/NUCLEOSIDE COTRANSPORTER"/>
    <property type="match status" value="1"/>
</dbReference>
<keyword evidence="4 7" id="KW-0812">Transmembrane</keyword>
<dbReference type="InterPro" id="IPR008276">
    <property type="entry name" value="C_nuclsd_transpt"/>
</dbReference>
<name>A0A8K0JUD9_LADFU</name>
<feature type="transmembrane region" description="Helical" evidence="7">
    <location>
        <begin position="252"/>
        <end position="273"/>
    </location>
</feature>
<dbReference type="Proteomes" id="UP000792457">
    <property type="component" value="Unassembled WGS sequence"/>
</dbReference>
<keyword evidence="6 7" id="KW-0472">Membrane</keyword>